<dbReference type="EMBL" id="JAULSU010000007">
    <property type="protein sequence ID" value="KAK0612213.1"/>
    <property type="molecule type" value="Genomic_DNA"/>
</dbReference>
<keyword evidence="2" id="KW-1185">Reference proteome</keyword>
<dbReference type="Proteomes" id="UP001175000">
    <property type="component" value="Unassembled WGS sequence"/>
</dbReference>
<sequence>MLSTRRRCGVINGCDDTNCNSLNNPNTGLGGCRGGPWDKCPCAAVCDNKTGSCRLNNCQGKNNVCQNGPFVGVSVWIRRQGLPGGFIGPVQCKGWGWRNSR</sequence>
<protein>
    <submittedName>
        <fullName evidence="1">Uncharacterized protein</fullName>
    </submittedName>
</protein>
<accession>A0AA39U4F8</accession>
<proteinExistence type="predicted"/>
<dbReference type="AlphaFoldDB" id="A0AA39U4F8"/>
<name>A0AA39U4F8_9PEZI</name>
<reference evidence="1" key="1">
    <citation type="submission" date="2023-06" db="EMBL/GenBank/DDBJ databases">
        <title>Genome-scale phylogeny and comparative genomics of the fungal order Sordariales.</title>
        <authorList>
            <consortium name="Lawrence Berkeley National Laboratory"/>
            <person name="Hensen N."/>
            <person name="Bonometti L."/>
            <person name="Westerberg I."/>
            <person name="Brannstrom I.O."/>
            <person name="Guillou S."/>
            <person name="Cros-Aarteil S."/>
            <person name="Calhoun S."/>
            <person name="Haridas S."/>
            <person name="Kuo A."/>
            <person name="Mondo S."/>
            <person name="Pangilinan J."/>
            <person name="Riley R."/>
            <person name="Labutti K."/>
            <person name="Andreopoulos B."/>
            <person name="Lipzen A."/>
            <person name="Chen C."/>
            <person name="Yanf M."/>
            <person name="Daum C."/>
            <person name="Ng V."/>
            <person name="Clum A."/>
            <person name="Steindorff A."/>
            <person name="Ohm R."/>
            <person name="Martin F."/>
            <person name="Silar P."/>
            <person name="Natvig D."/>
            <person name="Lalanne C."/>
            <person name="Gautier V."/>
            <person name="Ament-Velasquez S.L."/>
            <person name="Kruys A."/>
            <person name="Hutchinson M.I."/>
            <person name="Powell A.J."/>
            <person name="Barry K."/>
            <person name="Miller A.N."/>
            <person name="Grigoriev I.V."/>
            <person name="Debuchy R."/>
            <person name="Gladieux P."/>
            <person name="Thoren M.H."/>
            <person name="Johannesson H."/>
        </authorList>
    </citation>
    <scope>NUCLEOTIDE SEQUENCE</scope>
    <source>
        <strain evidence="1">CBS 606.72</strain>
    </source>
</reference>
<organism evidence="1 2">
    <name type="scientific">Immersiella caudata</name>
    <dbReference type="NCBI Taxonomy" id="314043"/>
    <lineage>
        <taxon>Eukaryota</taxon>
        <taxon>Fungi</taxon>
        <taxon>Dikarya</taxon>
        <taxon>Ascomycota</taxon>
        <taxon>Pezizomycotina</taxon>
        <taxon>Sordariomycetes</taxon>
        <taxon>Sordariomycetidae</taxon>
        <taxon>Sordariales</taxon>
        <taxon>Lasiosphaeriaceae</taxon>
        <taxon>Immersiella</taxon>
    </lineage>
</organism>
<dbReference type="PROSITE" id="PS51257">
    <property type="entry name" value="PROKAR_LIPOPROTEIN"/>
    <property type="match status" value="1"/>
</dbReference>
<comment type="caution">
    <text evidence="1">The sequence shown here is derived from an EMBL/GenBank/DDBJ whole genome shotgun (WGS) entry which is preliminary data.</text>
</comment>
<evidence type="ECO:0000313" key="2">
    <source>
        <dbReference type="Proteomes" id="UP001175000"/>
    </source>
</evidence>
<gene>
    <name evidence="1" type="ORF">B0T14DRAFT_531805</name>
</gene>
<evidence type="ECO:0000313" key="1">
    <source>
        <dbReference type="EMBL" id="KAK0612213.1"/>
    </source>
</evidence>